<keyword evidence="8" id="KW-0443">Lipid metabolism</keyword>
<evidence type="ECO:0000256" key="7">
    <source>
        <dbReference type="ARBA" id="ARBA00022840"/>
    </source>
</evidence>
<evidence type="ECO:0000313" key="12">
    <source>
        <dbReference type="EMBL" id="WEK54818.1"/>
    </source>
</evidence>
<comment type="cofactor">
    <cofactor evidence="1">
        <name>Mg(2+)</name>
        <dbReference type="ChEBI" id="CHEBI:18420"/>
    </cofactor>
</comment>
<dbReference type="InterPro" id="IPR016064">
    <property type="entry name" value="NAD/diacylglycerol_kinase_sf"/>
</dbReference>
<keyword evidence="4" id="KW-0808">Transferase</keyword>
<keyword evidence="10" id="KW-1208">Phospholipid metabolism</keyword>
<gene>
    <name evidence="12" type="ORF">P0Y55_01695</name>
</gene>
<dbReference type="Gene3D" id="2.60.200.40">
    <property type="match status" value="1"/>
</dbReference>
<dbReference type="SMART" id="SM00046">
    <property type="entry name" value="DAGKc"/>
    <property type="match status" value="1"/>
</dbReference>
<proteinExistence type="inferred from homology"/>
<protein>
    <submittedName>
        <fullName evidence="12">Diacylglycerol kinase family lipid kinase</fullName>
    </submittedName>
</protein>
<evidence type="ECO:0000256" key="9">
    <source>
        <dbReference type="ARBA" id="ARBA00023209"/>
    </source>
</evidence>
<evidence type="ECO:0000259" key="11">
    <source>
        <dbReference type="PROSITE" id="PS50146"/>
    </source>
</evidence>
<evidence type="ECO:0000256" key="8">
    <source>
        <dbReference type="ARBA" id="ARBA00023098"/>
    </source>
</evidence>
<dbReference type="PROSITE" id="PS50146">
    <property type="entry name" value="DAGK"/>
    <property type="match status" value="1"/>
</dbReference>
<dbReference type="SUPFAM" id="SSF111331">
    <property type="entry name" value="NAD kinase/diacylglycerol kinase-like"/>
    <property type="match status" value="1"/>
</dbReference>
<dbReference type="GO" id="GO:0008654">
    <property type="term" value="P:phospholipid biosynthetic process"/>
    <property type="evidence" value="ECO:0007669"/>
    <property type="project" value="UniProtKB-KW"/>
</dbReference>
<reference evidence="12" key="1">
    <citation type="submission" date="2023-03" db="EMBL/GenBank/DDBJ databases">
        <title>Andean soil-derived lignocellulolytic bacterial consortium as a source of novel taxa and putative plastic-active enzymes.</title>
        <authorList>
            <person name="Diaz-Garcia L."/>
            <person name="Chuvochina M."/>
            <person name="Feuerriegel G."/>
            <person name="Bunk B."/>
            <person name="Sproer C."/>
            <person name="Streit W.R."/>
            <person name="Rodriguez L.M."/>
            <person name="Overmann J."/>
            <person name="Jimenez D.J."/>
        </authorList>
    </citation>
    <scope>NUCLEOTIDE SEQUENCE</scope>
    <source>
        <strain evidence="12">MAG 2441</strain>
    </source>
</reference>
<evidence type="ECO:0000256" key="2">
    <source>
        <dbReference type="ARBA" id="ARBA00005983"/>
    </source>
</evidence>
<evidence type="ECO:0000256" key="5">
    <source>
        <dbReference type="ARBA" id="ARBA00022741"/>
    </source>
</evidence>
<dbReference type="AlphaFoldDB" id="A0AA95JAU6"/>
<keyword evidence="7" id="KW-0067">ATP-binding</keyword>
<sequence>MILFVVNEASGNGHGRKVWNKVESILKQREISFDKISSESATDAIERTKAFLKHSNVNTIGIVGGDGTIHSLLPLLVGSGISLGLIPTGSGNDTARAFHIPHDPIKALEILLTGHALPSDVLLTSQLDRGDELTLTAVAIGLDAMVAADVNESNYKRWCNRLRIGSFAYIIGLIRALFRFKPSSVTITLDGVTHQYNRGWLTAISNVPSYGGGLKICPQARPDDGQLHVCIVHSCSLWQIIRLFPTLLTGTHVKQPYVKMLSGQQVNITTSAPFLACGDGELIGRTPIEARLLVDQLLIVTKLSG</sequence>
<keyword evidence="9" id="KW-0594">Phospholipid biosynthesis</keyword>
<dbReference type="InterPro" id="IPR050187">
    <property type="entry name" value="Lipid_Phosphate_FormReg"/>
</dbReference>
<evidence type="ECO:0000256" key="10">
    <source>
        <dbReference type="ARBA" id="ARBA00023264"/>
    </source>
</evidence>
<dbReference type="NCBIfam" id="TIGR00147">
    <property type="entry name" value="YegS/Rv2252/BmrU family lipid kinase"/>
    <property type="match status" value="1"/>
</dbReference>
<feature type="domain" description="DAGKc" evidence="11">
    <location>
        <begin position="1"/>
        <end position="130"/>
    </location>
</feature>
<keyword evidence="6 12" id="KW-0418">Kinase</keyword>
<dbReference type="InterPro" id="IPR017438">
    <property type="entry name" value="ATP-NAD_kinase_N"/>
</dbReference>
<dbReference type="Pfam" id="PF19279">
    <property type="entry name" value="YegS_C"/>
    <property type="match status" value="1"/>
</dbReference>
<dbReference type="Gene3D" id="3.40.50.10330">
    <property type="entry name" value="Probable inorganic polyphosphate/atp-NAD kinase, domain 1"/>
    <property type="match status" value="1"/>
</dbReference>
<evidence type="ECO:0000256" key="4">
    <source>
        <dbReference type="ARBA" id="ARBA00022679"/>
    </source>
</evidence>
<keyword evidence="13" id="KW-1185">Reference proteome</keyword>
<dbReference type="PANTHER" id="PTHR12358">
    <property type="entry name" value="SPHINGOSINE KINASE"/>
    <property type="match status" value="1"/>
</dbReference>
<dbReference type="InterPro" id="IPR001206">
    <property type="entry name" value="Diacylglycerol_kinase_cat_dom"/>
</dbReference>
<evidence type="ECO:0000256" key="1">
    <source>
        <dbReference type="ARBA" id="ARBA00001946"/>
    </source>
</evidence>
<name>A0AA95JAU6_9BACL</name>
<dbReference type="GO" id="GO:0005524">
    <property type="term" value="F:ATP binding"/>
    <property type="evidence" value="ECO:0007669"/>
    <property type="project" value="UniProtKB-KW"/>
</dbReference>
<dbReference type="PANTHER" id="PTHR12358:SF54">
    <property type="entry name" value="SPHINGOSINE KINASE RELATED PROTEIN"/>
    <property type="match status" value="1"/>
</dbReference>
<evidence type="ECO:0000256" key="6">
    <source>
        <dbReference type="ARBA" id="ARBA00022777"/>
    </source>
</evidence>
<dbReference type="Proteomes" id="UP001178662">
    <property type="component" value="Chromosome"/>
</dbReference>
<dbReference type="EMBL" id="CP119317">
    <property type="protein sequence ID" value="WEK54818.1"/>
    <property type="molecule type" value="Genomic_DNA"/>
</dbReference>
<dbReference type="Pfam" id="PF00781">
    <property type="entry name" value="DAGK_cat"/>
    <property type="match status" value="1"/>
</dbReference>
<evidence type="ECO:0000256" key="3">
    <source>
        <dbReference type="ARBA" id="ARBA00022516"/>
    </source>
</evidence>
<dbReference type="InterPro" id="IPR005218">
    <property type="entry name" value="Diacylglycerol/lipid_kinase"/>
</dbReference>
<evidence type="ECO:0000313" key="13">
    <source>
        <dbReference type="Proteomes" id="UP001178662"/>
    </source>
</evidence>
<comment type="similarity">
    <text evidence="2">Belongs to the diacylglycerol/lipid kinase family.</text>
</comment>
<organism evidence="12 13">
    <name type="scientific">Candidatus Cohnella colombiensis</name>
    <dbReference type="NCBI Taxonomy" id="3121368"/>
    <lineage>
        <taxon>Bacteria</taxon>
        <taxon>Bacillati</taxon>
        <taxon>Bacillota</taxon>
        <taxon>Bacilli</taxon>
        <taxon>Bacillales</taxon>
        <taxon>Paenibacillaceae</taxon>
        <taxon>Cohnella</taxon>
    </lineage>
</organism>
<dbReference type="GO" id="GO:0016301">
    <property type="term" value="F:kinase activity"/>
    <property type="evidence" value="ECO:0007669"/>
    <property type="project" value="UniProtKB-KW"/>
</dbReference>
<dbReference type="InterPro" id="IPR045540">
    <property type="entry name" value="YegS/DAGK_C"/>
</dbReference>
<keyword evidence="5" id="KW-0547">Nucleotide-binding</keyword>
<accession>A0AA95JAU6</accession>
<keyword evidence="3" id="KW-0444">Lipid biosynthesis</keyword>